<dbReference type="EMBL" id="CP044016">
    <property type="protein sequence ID" value="QES90681.1"/>
    <property type="molecule type" value="Genomic_DNA"/>
</dbReference>
<evidence type="ECO:0000313" key="2">
    <source>
        <dbReference type="EMBL" id="QES90681.1"/>
    </source>
</evidence>
<dbReference type="Gene3D" id="1.10.287.470">
    <property type="entry name" value="Helix hairpin bin"/>
    <property type="match status" value="1"/>
</dbReference>
<gene>
    <name evidence="2" type="ORF">E0W69_019155</name>
</gene>
<proteinExistence type="predicted"/>
<dbReference type="RefSeq" id="WP_131331666.1">
    <property type="nucleotide sequence ID" value="NZ_CP044016.1"/>
</dbReference>
<dbReference type="SUPFAM" id="SSF111369">
    <property type="entry name" value="HlyD-like secretion proteins"/>
    <property type="match status" value="1"/>
</dbReference>
<sequence>MKSICINKIYSYSWMMAVLLFLVSCKKAITIRPVHKNIEQSVFANGFVEFDNQYTIAANAAGVLGNQQIKEGDSVVQNQIVATINSQSQQNQVAQSKFIYSNALQNASGSSAQLTSIQQQIDQASSQLELDKVNYQRYNALIKTNSVSKLDYDNAELQYNNSKHNVDILQKKYDDTQLSLNLNKNTSKSQLNSQNAILDNYSAKAITSGVVLNVYHKNGEVLKVGDAIATIGNGGYIIKLYISEDDIVKVTKGQKIALHLNTYSDQTFWAFVTKIYPGFDNDQQSYTIEAKFNQLPAKLFSGTQLQANIQVGEINNALVIPAIYIQKNNTVQLENGTFKTIEIGAKSDQWIQVLSGITENDAIRLPKN</sequence>
<dbReference type="PROSITE" id="PS51257">
    <property type="entry name" value="PROKAR_LIPOPROTEIN"/>
    <property type="match status" value="1"/>
</dbReference>
<dbReference type="AlphaFoldDB" id="A0A5P2GG54"/>
<dbReference type="GO" id="GO:0015562">
    <property type="term" value="F:efflux transmembrane transporter activity"/>
    <property type="evidence" value="ECO:0007669"/>
    <property type="project" value="TreeGrafter"/>
</dbReference>
<dbReference type="PANTHER" id="PTHR30469:SF33">
    <property type="entry name" value="SLR1207 PROTEIN"/>
    <property type="match status" value="1"/>
</dbReference>
<keyword evidence="3" id="KW-1185">Reference proteome</keyword>
<dbReference type="Pfam" id="PF25876">
    <property type="entry name" value="HH_MFP_RND"/>
    <property type="match status" value="1"/>
</dbReference>
<organism evidence="2 3">
    <name type="scientific">Rhizosphaericola mali</name>
    <dbReference type="NCBI Taxonomy" id="2545455"/>
    <lineage>
        <taxon>Bacteria</taxon>
        <taxon>Pseudomonadati</taxon>
        <taxon>Bacteroidota</taxon>
        <taxon>Chitinophagia</taxon>
        <taxon>Chitinophagales</taxon>
        <taxon>Chitinophagaceae</taxon>
        <taxon>Rhizosphaericola</taxon>
    </lineage>
</organism>
<evidence type="ECO:0000313" key="3">
    <source>
        <dbReference type="Proteomes" id="UP000292424"/>
    </source>
</evidence>
<protein>
    <submittedName>
        <fullName evidence="2">HlyD family efflux transporter periplasmic adaptor subunit</fullName>
    </submittedName>
</protein>
<dbReference type="OrthoDB" id="869610at2"/>
<reference evidence="2 3" key="1">
    <citation type="submission" date="2019-09" db="EMBL/GenBank/DDBJ databases">
        <title>Complete genome sequence of Arachidicoccus sp. B3-10 isolated from apple orchard soil.</title>
        <authorList>
            <person name="Kim H.S."/>
            <person name="Han K.-I."/>
            <person name="Suh M.K."/>
            <person name="Lee K.C."/>
            <person name="Eom M.K."/>
            <person name="Kim J.-S."/>
            <person name="Kang S.W."/>
            <person name="Sin Y."/>
            <person name="Lee J.-S."/>
        </authorList>
    </citation>
    <scope>NUCLEOTIDE SEQUENCE [LARGE SCALE GENOMIC DNA]</scope>
    <source>
        <strain evidence="2 3">B3-10</strain>
    </source>
</reference>
<dbReference type="Gene3D" id="2.40.30.170">
    <property type="match status" value="1"/>
</dbReference>
<name>A0A5P2GG54_9BACT</name>
<dbReference type="GO" id="GO:1990281">
    <property type="term" value="C:efflux pump complex"/>
    <property type="evidence" value="ECO:0007669"/>
    <property type="project" value="TreeGrafter"/>
</dbReference>
<accession>A0A5P2GG54</accession>
<dbReference type="PANTHER" id="PTHR30469">
    <property type="entry name" value="MULTIDRUG RESISTANCE PROTEIN MDTA"/>
    <property type="match status" value="1"/>
</dbReference>
<evidence type="ECO:0000259" key="1">
    <source>
        <dbReference type="Pfam" id="PF25876"/>
    </source>
</evidence>
<feature type="domain" description="Multidrug resistance protein MdtA-like alpha-helical hairpin" evidence="1">
    <location>
        <begin position="113"/>
        <end position="167"/>
    </location>
</feature>
<dbReference type="KEGG" id="arac:E0W69_019155"/>
<dbReference type="InterPro" id="IPR058624">
    <property type="entry name" value="MdtA-like_HH"/>
</dbReference>
<dbReference type="Proteomes" id="UP000292424">
    <property type="component" value="Chromosome"/>
</dbReference>